<dbReference type="GO" id="GO:0008270">
    <property type="term" value="F:zinc ion binding"/>
    <property type="evidence" value="ECO:0007669"/>
    <property type="project" value="UniProtKB-KW"/>
</dbReference>
<keyword evidence="8" id="KW-1185">Reference proteome</keyword>
<dbReference type="OrthoDB" id="5982876at2759"/>
<evidence type="ECO:0000256" key="5">
    <source>
        <dbReference type="PROSITE-ProRule" id="PRU00309"/>
    </source>
</evidence>
<dbReference type="Pfam" id="PF05485">
    <property type="entry name" value="THAP"/>
    <property type="match status" value="1"/>
</dbReference>
<evidence type="ECO:0000313" key="8">
    <source>
        <dbReference type="Proteomes" id="UP000566440"/>
    </source>
</evidence>
<dbReference type="Gene3D" id="6.20.210.20">
    <property type="entry name" value="THAP domain"/>
    <property type="match status" value="1"/>
</dbReference>
<dbReference type="EMBL" id="VWZX01002185">
    <property type="protein sequence ID" value="NXI37153.1"/>
    <property type="molecule type" value="Genomic_DNA"/>
</dbReference>
<evidence type="ECO:0000313" key="7">
    <source>
        <dbReference type="EMBL" id="NXI37153.1"/>
    </source>
</evidence>
<dbReference type="InterPro" id="IPR006612">
    <property type="entry name" value="THAP_Znf"/>
</dbReference>
<keyword evidence="4 5" id="KW-0238">DNA-binding</keyword>
<evidence type="ECO:0000256" key="1">
    <source>
        <dbReference type="ARBA" id="ARBA00022723"/>
    </source>
</evidence>
<feature type="non-terminal residue" evidence="7">
    <location>
        <position position="85"/>
    </location>
</feature>
<dbReference type="InterPro" id="IPR052224">
    <property type="entry name" value="THAP_domain_protein"/>
</dbReference>
<evidence type="ECO:0000256" key="2">
    <source>
        <dbReference type="ARBA" id="ARBA00022771"/>
    </source>
</evidence>
<keyword evidence="3" id="KW-0862">Zinc</keyword>
<evidence type="ECO:0000256" key="4">
    <source>
        <dbReference type="ARBA" id="ARBA00023125"/>
    </source>
</evidence>
<dbReference type="PANTHER" id="PTHR46927">
    <property type="entry name" value="AGAP005574-PA"/>
    <property type="match status" value="1"/>
</dbReference>
<reference evidence="7 8" key="1">
    <citation type="submission" date="2019-09" db="EMBL/GenBank/DDBJ databases">
        <title>Bird 10,000 Genomes (B10K) Project - Family phase.</title>
        <authorList>
            <person name="Zhang G."/>
        </authorList>
    </citation>
    <scope>NUCLEOTIDE SEQUENCE [LARGE SCALE GENOMIC DNA]</scope>
    <source>
        <strain evidence="7">B10K-DU-001-62</strain>
        <tissue evidence="7">Muscle</tissue>
    </source>
</reference>
<dbReference type="AlphaFoldDB" id="A0A7K9SND0"/>
<organism evidence="7 8">
    <name type="scientific">Galbula dea</name>
    <dbReference type="NCBI Taxonomy" id="1109041"/>
    <lineage>
        <taxon>Eukaryota</taxon>
        <taxon>Metazoa</taxon>
        <taxon>Chordata</taxon>
        <taxon>Craniata</taxon>
        <taxon>Vertebrata</taxon>
        <taxon>Euteleostomi</taxon>
        <taxon>Archelosauria</taxon>
        <taxon>Archosauria</taxon>
        <taxon>Dinosauria</taxon>
        <taxon>Saurischia</taxon>
        <taxon>Theropoda</taxon>
        <taxon>Coelurosauria</taxon>
        <taxon>Aves</taxon>
        <taxon>Neognathae</taxon>
        <taxon>Neoaves</taxon>
        <taxon>Telluraves</taxon>
        <taxon>Coraciimorphae</taxon>
        <taxon>Piciformes</taxon>
        <taxon>Galbulidae</taxon>
        <taxon>Galbula</taxon>
    </lineage>
</organism>
<accession>A0A7K9SND0</accession>
<comment type="caution">
    <text evidence="7">The sequence shown here is derived from an EMBL/GenBank/DDBJ whole genome shotgun (WGS) entry which is preliminary data.</text>
</comment>
<proteinExistence type="predicted"/>
<evidence type="ECO:0000256" key="3">
    <source>
        <dbReference type="ARBA" id="ARBA00022833"/>
    </source>
</evidence>
<dbReference type="PROSITE" id="PS50950">
    <property type="entry name" value="ZF_THAP"/>
    <property type="match status" value="1"/>
</dbReference>
<gene>
    <name evidence="7" type="primary">Thap8</name>
    <name evidence="7" type="ORF">GALDEA_R15655</name>
</gene>
<dbReference type="SMART" id="SM00980">
    <property type="entry name" value="THAP"/>
    <property type="match status" value="1"/>
</dbReference>
<feature type="domain" description="THAP-type" evidence="6">
    <location>
        <begin position="1"/>
        <end position="85"/>
    </location>
</feature>
<keyword evidence="2 5" id="KW-0863">Zinc-finger</keyword>
<keyword evidence="1" id="KW-0479">Metal-binding</keyword>
<sequence>MPKCCRAPNCSNAAGQPRAASRRLSFHKFPLHDTARLQRWLAQMGQEHWVPTHHQHLCSDHFEPSCFQYQWGVRYLRPDAVPTIF</sequence>
<dbReference type="SUPFAM" id="SSF57716">
    <property type="entry name" value="Glucocorticoid receptor-like (DNA-binding domain)"/>
    <property type="match status" value="1"/>
</dbReference>
<dbReference type="InterPro" id="IPR038441">
    <property type="entry name" value="THAP_Znf_sf"/>
</dbReference>
<dbReference type="GO" id="GO:0003677">
    <property type="term" value="F:DNA binding"/>
    <property type="evidence" value="ECO:0007669"/>
    <property type="project" value="UniProtKB-UniRule"/>
</dbReference>
<protein>
    <submittedName>
        <fullName evidence="7">THAP8 protein</fullName>
    </submittedName>
</protein>
<feature type="non-terminal residue" evidence="7">
    <location>
        <position position="1"/>
    </location>
</feature>
<dbReference type="Proteomes" id="UP000566440">
    <property type="component" value="Unassembled WGS sequence"/>
</dbReference>
<name>A0A7K9SND0_9PICI</name>
<dbReference type="SMART" id="SM00692">
    <property type="entry name" value="DM3"/>
    <property type="match status" value="1"/>
</dbReference>
<dbReference type="PANTHER" id="PTHR46927:SF2">
    <property type="entry name" value="THAP DOMAIN-CONTAINING PROTEIN 8"/>
    <property type="match status" value="1"/>
</dbReference>
<evidence type="ECO:0000259" key="6">
    <source>
        <dbReference type="PROSITE" id="PS50950"/>
    </source>
</evidence>